<sequence length="277" mass="31366">MTRVWQQYRSVEASEVSLDGLDIDITVRKPKDDPLEFDVKVWNLTPDTWDRIDDDDLARIELGWADGNSETVCLGKITDTSRTPDKSDVEYQIEGVDESEAATHARISDTWKDRRPDQIASDIAEEIGLSASTEPAGRPIQGRWSATRDQKVRDWLDELLDYAAEFTGQDWEWFAARGQLHFVPRNQETAEAPQLSYDGMLISIGEKSSSDEDVEQELEFEAMLEPRIQKGAAVYVSTDQFEGAYRVSDYEFRSSTETGDHLVQGTLLPVEGDYSVE</sequence>
<protein>
    <submittedName>
        <fullName evidence="1">Uncharacterized protein</fullName>
    </submittedName>
</protein>
<accession>A0A481V9S3</accession>
<gene>
    <name evidence="1" type="ORF">ChaoS9_115</name>
</gene>
<proteinExistence type="predicted"/>
<name>A0A481V9S3_9CAUD</name>
<reference evidence="2" key="1">
    <citation type="journal article" date="2019" name="Genes (Basel)">
        <title>Halobacterium salinarum virus ChaoS9, a Novel Halovirus Related to PhiH1 and PhiCh1.</title>
        <authorList>
            <person name="Dyall-Smith M."/>
            <person name="Palm P."/>
            <person name="Wanner G."/>
            <person name="Witte A."/>
            <person name="Oesterhelt D."/>
            <person name="Pfeiffer F."/>
        </authorList>
    </citation>
    <scope>NUCLEOTIDE SEQUENCE [LARGE SCALE GENOMIC DNA]</scope>
</reference>
<dbReference type="EMBL" id="MK310226">
    <property type="protein sequence ID" value="QBI90030.1"/>
    <property type="molecule type" value="Genomic_DNA"/>
</dbReference>
<organism evidence="1 2">
    <name type="scientific">Halobacterium phage ChaoS9</name>
    <dbReference type="NCBI Taxonomy" id="2847105"/>
    <lineage>
        <taxon>Viruses</taxon>
        <taxon>Duplodnaviria</taxon>
        <taxon>Heunggongvirae</taxon>
        <taxon>Uroviricota</taxon>
        <taxon>Caudoviricetes</taxon>
        <taxon>Vertoviridae</taxon>
        <taxon>Chaovirus</taxon>
        <taxon>Chaovirus bigenum</taxon>
        <taxon>Chaovirus ChaoS9</taxon>
    </lineage>
</organism>
<dbReference type="SUPFAM" id="SSF69279">
    <property type="entry name" value="Phage tail proteins"/>
    <property type="match status" value="1"/>
</dbReference>
<keyword evidence="2" id="KW-1185">Reference proteome</keyword>
<evidence type="ECO:0000313" key="1">
    <source>
        <dbReference type="EMBL" id="QBI90030.1"/>
    </source>
</evidence>
<dbReference type="Proteomes" id="UP000294095">
    <property type="component" value="Segment"/>
</dbReference>
<evidence type="ECO:0000313" key="2">
    <source>
        <dbReference type="Proteomes" id="UP000294095"/>
    </source>
</evidence>